<gene>
    <name evidence="3" type="ORF">A1O1_05312</name>
</gene>
<evidence type="ECO:0000313" key="3">
    <source>
        <dbReference type="EMBL" id="EXJ88382.1"/>
    </source>
</evidence>
<dbReference type="InterPro" id="IPR011431">
    <property type="entry name" value="Trafficking_Pga2"/>
</dbReference>
<dbReference type="HOGENOM" id="CLU_1677652_0_0_1"/>
<sequence length="156" mass="17913">MVEYVPPPEDLSHLNAIQRYMQKGTLDKQDYIWLILVVFAYFTARPYIQELFKRFFSPDEYKEGEQIREDYEQSKAKVGPNSIRGIESAESTAMTEPSGETMASGSSIGKGKVVNRKTKDKSEVDKLLDWDDEPPRKPSEGDKEDVVAWLDKWGDE</sequence>
<dbReference type="EMBL" id="AMWN01000004">
    <property type="protein sequence ID" value="EXJ88382.1"/>
    <property type="molecule type" value="Genomic_DNA"/>
</dbReference>
<dbReference type="Proteomes" id="UP000019484">
    <property type="component" value="Unassembled WGS sequence"/>
</dbReference>
<accession>W9Y6D5</accession>
<feature type="region of interest" description="Disordered" evidence="1">
    <location>
        <begin position="71"/>
        <end position="145"/>
    </location>
</feature>
<feature type="transmembrane region" description="Helical" evidence="2">
    <location>
        <begin position="31"/>
        <end position="48"/>
    </location>
</feature>
<dbReference type="eggNOG" id="ENOG502RPV8">
    <property type="taxonomic scope" value="Eukaryota"/>
</dbReference>
<keyword evidence="2" id="KW-1133">Transmembrane helix</keyword>
<dbReference type="RefSeq" id="XP_007724388.1">
    <property type="nucleotide sequence ID" value="XM_007726198.1"/>
</dbReference>
<evidence type="ECO:0000313" key="4">
    <source>
        <dbReference type="Proteomes" id="UP000019484"/>
    </source>
</evidence>
<comment type="caution">
    <text evidence="3">The sequence shown here is derived from an EMBL/GenBank/DDBJ whole genome shotgun (WGS) entry which is preliminary data.</text>
</comment>
<organism evidence="3 4">
    <name type="scientific">Capronia coronata CBS 617.96</name>
    <dbReference type="NCBI Taxonomy" id="1182541"/>
    <lineage>
        <taxon>Eukaryota</taxon>
        <taxon>Fungi</taxon>
        <taxon>Dikarya</taxon>
        <taxon>Ascomycota</taxon>
        <taxon>Pezizomycotina</taxon>
        <taxon>Eurotiomycetes</taxon>
        <taxon>Chaetothyriomycetidae</taxon>
        <taxon>Chaetothyriales</taxon>
        <taxon>Herpotrichiellaceae</taxon>
        <taxon>Capronia</taxon>
    </lineage>
</organism>
<feature type="compositionally biased region" description="Basic and acidic residues" evidence="1">
    <location>
        <begin position="120"/>
        <end position="145"/>
    </location>
</feature>
<evidence type="ECO:0000256" key="1">
    <source>
        <dbReference type="SAM" id="MobiDB-lite"/>
    </source>
</evidence>
<evidence type="ECO:0000256" key="2">
    <source>
        <dbReference type="SAM" id="Phobius"/>
    </source>
</evidence>
<keyword evidence="4" id="KW-1185">Reference proteome</keyword>
<keyword evidence="2" id="KW-0472">Membrane</keyword>
<name>W9Y6D5_9EURO</name>
<protein>
    <submittedName>
        <fullName evidence="3">Uncharacterized protein</fullName>
    </submittedName>
</protein>
<dbReference type="Pfam" id="PF07543">
    <property type="entry name" value="PGA2"/>
    <property type="match status" value="1"/>
</dbReference>
<reference evidence="3 4" key="1">
    <citation type="submission" date="2013-03" db="EMBL/GenBank/DDBJ databases">
        <title>The Genome Sequence of Capronia coronata CBS 617.96.</title>
        <authorList>
            <consortium name="The Broad Institute Genomics Platform"/>
            <person name="Cuomo C."/>
            <person name="de Hoog S."/>
            <person name="Gorbushina A."/>
            <person name="Walker B."/>
            <person name="Young S.K."/>
            <person name="Zeng Q."/>
            <person name="Gargeya S."/>
            <person name="Fitzgerald M."/>
            <person name="Haas B."/>
            <person name="Abouelleil A."/>
            <person name="Allen A.W."/>
            <person name="Alvarado L."/>
            <person name="Arachchi H.M."/>
            <person name="Berlin A.M."/>
            <person name="Chapman S.B."/>
            <person name="Gainer-Dewar J."/>
            <person name="Goldberg J."/>
            <person name="Griggs A."/>
            <person name="Gujja S."/>
            <person name="Hansen M."/>
            <person name="Howarth C."/>
            <person name="Imamovic A."/>
            <person name="Ireland A."/>
            <person name="Larimer J."/>
            <person name="McCowan C."/>
            <person name="Murphy C."/>
            <person name="Pearson M."/>
            <person name="Poon T.W."/>
            <person name="Priest M."/>
            <person name="Roberts A."/>
            <person name="Saif S."/>
            <person name="Shea T."/>
            <person name="Sisk P."/>
            <person name="Sykes S."/>
            <person name="Wortman J."/>
            <person name="Nusbaum C."/>
            <person name="Birren B."/>
        </authorList>
    </citation>
    <scope>NUCLEOTIDE SEQUENCE [LARGE SCALE GENOMIC DNA]</scope>
    <source>
        <strain evidence="3 4">CBS 617.96</strain>
    </source>
</reference>
<dbReference type="GeneID" id="19160187"/>
<proteinExistence type="predicted"/>
<dbReference type="AlphaFoldDB" id="W9Y6D5"/>
<dbReference type="OrthoDB" id="4127469at2759"/>
<keyword evidence="2" id="KW-0812">Transmembrane</keyword>